<gene>
    <name evidence="1" type="ORF">PT974_01568</name>
</gene>
<name>A0ABR0T432_9HYPO</name>
<comment type="caution">
    <text evidence="1">The sequence shown here is derived from an EMBL/GenBank/DDBJ whole genome shotgun (WGS) entry which is preliminary data.</text>
</comment>
<keyword evidence="2" id="KW-1185">Reference proteome</keyword>
<proteinExistence type="predicted"/>
<dbReference type="EMBL" id="JAVFKD010000001">
    <property type="protein sequence ID" value="KAK5999178.1"/>
    <property type="molecule type" value="Genomic_DNA"/>
</dbReference>
<evidence type="ECO:0000313" key="1">
    <source>
        <dbReference type="EMBL" id="KAK5999178.1"/>
    </source>
</evidence>
<dbReference type="Gene3D" id="1.25.40.10">
    <property type="entry name" value="Tetratricopeptide repeat domain"/>
    <property type="match status" value="1"/>
</dbReference>
<dbReference type="Proteomes" id="UP001338125">
    <property type="component" value="Unassembled WGS sequence"/>
</dbReference>
<sequence length="866" mass="97767">MWPGHTLRLHEQYIQNGDTGNLQDLNDAIIAWRQYILFTSDDDPSFASALSNLSILLMTRFDKLAEITDVDEACATTRVALRFTSEGSQAHRRLSLTLQYWLSRRSEFTGRPEDVDEAITIAQKALHTPDNQKTSPAELISLANRFYDRFTRSKQLQDLENAVSHIQQAIQDTPVGEPQCTALCNLSLFLEGRYKMTAKREDLSQALAAAHQVIKLTPEGHPNTAHQILQLALLLRTKYSGGGRMNTPRHIEDLKKIISITEKAMSSSQYDHLSWMRLGDTLGALRMDLHMITGDIPTLNEAISLYRHNVRPVLYESMKPAMMIPNSELGVQIHHQEISQALDPRPIVDLHEPAESMNLRVARLLGQASLTLFASNRTGDSNALDESIHSSSQAMALLPEGHSMRPKAMFLIISAHFERYARMHLIEDLYKATTLARQILPSSLDDDDTKMHPSYLLANCIELKNQRFEDRQGVLEAINEMRGVVKDSPPSGLFSSTYICLLSSMLLSSYDPTKNLSDLDDTIDLLRQIISAENQGDANFSHTLSHALLRRYDRTSDVIDLYDAEEQSRLSIQCLPDDHPARAGALAFYAQVLGRLFLETRDKRILAKAMIHCKEAWESFNATPWVRMYAGSLSVKIAGLLGKIEFGIEVGRGVIDLFAKVPRRFLNWSDEQFAVSSTWNVGSNLCGLFLSADRIQDAIQYLEQGRTVIIKSLNKPIQDVGYNADGLVLPDTSASLLKARNDLDACLEEIRSTTGQDHFLLSEELSDIQQCATDGCIVIVNVTDFRSDAIPIFRHRLVSLPLHGMIAKKVNDWLEKDWTTRKRSEKREKNEEFLVYLSWLWRVCVKQIVDKISAVLDKDEGLPRVW</sequence>
<organism evidence="1 2">
    <name type="scientific">Cladobotryum mycophilum</name>
    <dbReference type="NCBI Taxonomy" id="491253"/>
    <lineage>
        <taxon>Eukaryota</taxon>
        <taxon>Fungi</taxon>
        <taxon>Dikarya</taxon>
        <taxon>Ascomycota</taxon>
        <taxon>Pezizomycotina</taxon>
        <taxon>Sordariomycetes</taxon>
        <taxon>Hypocreomycetidae</taxon>
        <taxon>Hypocreales</taxon>
        <taxon>Hypocreaceae</taxon>
        <taxon>Cladobotryum</taxon>
    </lineage>
</organism>
<protein>
    <recommendedName>
        <fullName evidence="3">CHAT domain-containing protein</fullName>
    </recommendedName>
</protein>
<evidence type="ECO:0008006" key="3">
    <source>
        <dbReference type="Google" id="ProtNLM"/>
    </source>
</evidence>
<accession>A0ABR0T432</accession>
<dbReference type="SUPFAM" id="SSF48452">
    <property type="entry name" value="TPR-like"/>
    <property type="match status" value="1"/>
</dbReference>
<evidence type="ECO:0000313" key="2">
    <source>
        <dbReference type="Proteomes" id="UP001338125"/>
    </source>
</evidence>
<reference evidence="1 2" key="1">
    <citation type="submission" date="2024-01" db="EMBL/GenBank/DDBJ databases">
        <title>Complete genome of Cladobotryum mycophilum ATHUM6906.</title>
        <authorList>
            <person name="Christinaki A.C."/>
            <person name="Myridakis A.I."/>
            <person name="Kouvelis V.N."/>
        </authorList>
    </citation>
    <scope>NUCLEOTIDE SEQUENCE [LARGE SCALE GENOMIC DNA]</scope>
    <source>
        <strain evidence="1 2">ATHUM6906</strain>
    </source>
</reference>
<dbReference type="InterPro" id="IPR011990">
    <property type="entry name" value="TPR-like_helical_dom_sf"/>
</dbReference>